<accession>A0A0G4FX90</accession>
<proteinExistence type="predicted"/>
<dbReference type="GO" id="GO:0048471">
    <property type="term" value="C:perinuclear region of cytoplasm"/>
    <property type="evidence" value="ECO:0007669"/>
    <property type="project" value="TreeGrafter"/>
</dbReference>
<keyword evidence="2" id="KW-0433">Leucine-rich repeat</keyword>
<gene>
    <name evidence="5" type="ORF">Cvel_19231</name>
</gene>
<dbReference type="InterPro" id="IPR001611">
    <property type="entry name" value="Leu-rich_rpt"/>
</dbReference>
<dbReference type="VEuPathDB" id="CryptoDB:Cvel_19231"/>
<evidence type="ECO:0000313" key="5">
    <source>
        <dbReference type="EMBL" id="CEM19997.1"/>
    </source>
</evidence>
<feature type="compositionally biased region" description="Basic and acidic residues" evidence="4">
    <location>
        <begin position="357"/>
        <end position="367"/>
    </location>
</feature>
<feature type="region of interest" description="Disordered" evidence="4">
    <location>
        <begin position="895"/>
        <end position="925"/>
    </location>
</feature>
<evidence type="ECO:0000256" key="1">
    <source>
        <dbReference type="ARBA" id="ARBA00022468"/>
    </source>
</evidence>
<keyword evidence="1" id="KW-0343">GTPase activation</keyword>
<evidence type="ECO:0000256" key="2">
    <source>
        <dbReference type="ARBA" id="ARBA00022614"/>
    </source>
</evidence>
<feature type="compositionally biased region" description="Low complexity" evidence="4">
    <location>
        <begin position="323"/>
        <end position="336"/>
    </location>
</feature>
<dbReference type="GO" id="GO:0005634">
    <property type="term" value="C:nucleus"/>
    <property type="evidence" value="ECO:0007669"/>
    <property type="project" value="TreeGrafter"/>
</dbReference>
<dbReference type="Pfam" id="PF13516">
    <property type="entry name" value="LRR_6"/>
    <property type="match status" value="3"/>
</dbReference>
<dbReference type="GO" id="GO:0005096">
    <property type="term" value="F:GTPase activator activity"/>
    <property type="evidence" value="ECO:0007669"/>
    <property type="project" value="UniProtKB-KW"/>
</dbReference>
<dbReference type="AlphaFoldDB" id="A0A0G4FX90"/>
<evidence type="ECO:0000256" key="3">
    <source>
        <dbReference type="ARBA" id="ARBA00022737"/>
    </source>
</evidence>
<dbReference type="PROSITE" id="PS51450">
    <property type="entry name" value="LRR"/>
    <property type="match status" value="1"/>
</dbReference>
<feature type="compositionally biased region" description="Polar residues" evidence="4">
    <location>
        <begin position="130"/>
        <end position="142"/>
    </location>
</feature>
<organism evidence="5">
    <name type="scientific">Chromera velia CCMP2878</name>
    <dbReference type="NCBI Taxonomy" id="1169474"/>
    <lineage>
        <taxon>Eukaryota</taxon>
        <taxon>Sar</taxon>
        <taxon>Alveolata</taxon>
        <taxon>Colpodellida</taxon>
        <taxon>Chromeraceae</taxon>
        <taxon>Chromera</taxon>
    </lineage>
</organism>
<dbReference type="InterPro" id="IPR027038">
    <property type="entry name" value="RanGap"/>
</dbReference>
<dbReference type="SMART" id="SM00368">
    <property type="entry name" value="LRR_RI"/>
    <property type="match status" value="7"/>
</dbReference>
<feature type="compositionally biased region" description="Polar residues" evidence="4">
    <location>
        <begin position="1095"/>
        <end position="1118"/>
    </location>
</feature>
<feature type="compositionally biased region" description="Gly residues" evidence="4">
    <location>
        <begin position="910"/>
        <end position="923"/>
    </location>
</feature>
<dbReference type="SUPFAM" id="SSF52047">
    <property type="entry name" value="RNI-like"/>
    <property type="match status" value="2"/>
</dbReference>
<protein>
    <submittedName>
        <fullName evidence="5">Uncharacterized protein</fullName>
    </submittedName>
</protein>
<keyword evidence="3" id="KW-0677">Repeat</keyword>
<feature type="region of interest" description="Disordered" evidence="4">
    <location>
        <begin position="945"/>
        <end position="1187"/>
    </location>
</feature>
<feature type="region of interest" description="Disordered" evidence="4">
    <location>
        <begin position="130"/>
        <end position="160"/>
    </location>
</feature>
<dbReference type="GO" id="GO:0031267">
    <property type="term" value="F:small GTPase binding"/>
    <property type="evidence" value="ECO:0007669"/>
    <property type="project" value="TreeGrafter"/>
</dbReference>
<feature type="region of interest" description="Disordered" evidence="4">
    <location>
        <begin position="700"/>
        <end position="719"/>
    </location>
</feature>
<feature type="compositionally biased region" description="Low complexity" evidence="4">
    <location>
        <begin position="1005"/>
        <end position="1015"/>
    </location>
</feature>
<dbReference type="PANTHER" id="PTHR24113">
    <property type="entry name" value="RAN GTPASE-ACTIVATING PROTEIN 1"/>
    <property type="match status" value="1"/>
</dbReference>
<sequence length="1187" mass="124140">MHGKLEVVRGSSGEWILVSKKAINSITEDDLGDWVSGLDREFNVQAVDLHGTRMGDDCVAILVSALLRTVNLMSIDLSSNQIGDHAMFLLAETVVTALPYLTHVDFSNNHIGPQGCCTFAKSFFPDFSDTENPQSVSTSPCGSRNSFSFERSDRRDSGVRQSVRRSRALLPHGTVYFLDMSDNYVGPEGCFAIAEQVKCNRCFGAVRVRNVQCDSAGALALAATHDLIQSLDLSENFIPDLCVVESVARSLRLSLCLEEVFLSHILSGWMPSSLAESSVGRSRTQSLGGASSSFAPPHHAAPAGSSVSGVSAGTLGEGGGVPLGSSQSQQQKSWSSRMVGSVKKAWKRGSPFKSRKKPQEGGLERRSSGVPSTAGGRGGESDGWGDLDGESQRETASLGGGDGGSALWVAGGDGWTEVSRPPFSASMEEEEGLQVLLKREFAAKAVRILAPAVAISRLRILALSGNYLTDESLGVLCNAVANELDRRGEEKDREELRKQNERGCWLEELDLSLNSLSDLSALAALMRKGVAFRVLDLSGNAISDESAMCVLSASKESHSLVALSFAWNAHLSDRTAVAVAECANAQAAVFLEQRHAKLLASEDRGEGGNQKEATGSTEEGGRAPFHVDSAFVPLPADGMGLQNVDLAGTRVGDAGAGFLSESLLTSGCPLRYVDLSQTRVGREGADTLRLALKERYACSSSSSSSSSSAATEDRGEGIPEGSARWWAVDRVALRGLPFKNAKQLAAAVGDVEGYSMLSPTDGPGGGVEDEGGGEEEVEDGRPSTTQFFAMNTSRRVNSKGEVVDDEEDEVEAVGIDALPGVQMSGVDAAGEDLEAIHNAAVGGGPDPSWWFSKDGEADDPQDAFYAFLGGEGPEGGGGGANEAMTHTGAIDPGRSPVTSPGFARSSKSALGGGEGGNGFGGVQGEAHASGGNPYVLTMRMSDGSIPVPLLPPQPGTRGKAATRNVPGVQQGRIGSPGRGAISAKLRKPPQISSVRVGTRPATLFPSSAPAAAVSPPERERPSENSTGVAGTTDRGESVHPEEREDTERESPKSFSGRRCRRVLSDAVAAVQGSGSGGGDESDHGNAASQGCHAESAQTTRVSLPTTQQGIAEGTLSSFQRDELGEGQTEERRTGEGDASRGSVKEVSGLTPAMQAALESSDDEDDEASCVSVEQGEGEPVGQTEEEQ</sequence>
<feature type="region of interest" description="Disordered" evidence="4">
    <location>
        <begin position="285"/>
        <end position="411"/>
    </location>
</feature>
<dbReference type="PANTHER" id="PTHR24113:SF12">
    <property type="entry name" value="RAN GTPASE-ACTIVATING PROTEIN 1"/>
    <property type="match status" value="1"/>
</dbReference>
<dbReference type="InterPro" id="IPR032675">
    <property type="entry name" value="LRR_dom_sf"/>
</dbReference>
<feature type="region of interest" description="Disordered" evidence="4">
    <location>
        <begin position="601"/>
        <end position="624"/>
    </location>
</feature>
<feature type="region of interest" description="Disordered" evidence="4">
    <location>
        <begin position="755"/>
        <end position="781"/>
    </location>
</feature>
<feature type="compositionally biased region" description="Basic and acidic residues" evidence="4">
    <location>
        <begin position="1119"/>
        <end position="1138"/>
    </location>
</feature>
<evidence type="ECO:0000256" key="4">
    <source>
        <dbReference type="SAM" id="MobiDB-lite"/>
    </source>
</evidence>
<dbReference type="EMBL" id="CDMZ01000711">
    <property type="protein sequence ID" value="CEM19997.1"/>
    <property type="molecule type" value="Genomic_DNA"/>
</dbReference>
<dbReference type="GO" id="GO:0005829">
    <property type="term" value="C:cytosol"/>
    <property type="evidence" value="ECO:0007669"/>
    <property type="project" value="TreeGrafter"/>
</dbReference>
<feature type="compositionally biased region" description="Low complexity" evidence="4">
    <location>
        <begin position="289"/>
        <end position="314"/>
    </location>
</feature>
<feature type="compositionally biased region" description="Basic and acidic residues" evidence="4">
    <location>
        <begin position="1033"/>
        <end position="1051"/>
    </location>
</feature>
<name>A0A0G4FX90_9ALVE</name>
<feature type="compositionally biased region" description="Acidic residues" evidence="4">
    <location>
        <begin position="767"/>
        <end position="778"/>
    </location>
</feature>
<dbReference type="Gene3D" id="3.80.10.10">
    <property type="entry name" value="Ribonuclease Inhibitor"/>
    <property type="match status" value="4"/>
</dbReference>
<dbReference type="GO" id="GO:0006913">
    <property type="term" value="P:nucleocytoplasmic transport"/>
    <property type="evidence" value="ECO:0007669"/>
    <property type="project" value="TreeGrafter"/>
</dbReference>
<reference evidence="5" key="1">
    <citation type="submission" date="2014-11" db="EMBL/GenBank/DDBJ databases">
        <authorList>
            <person name="Otto D Thomas"/>
            <person name="Naeem Raeece"/>
        </authorList>
    </citation>
    <scope>NUCLEOTIDE SEQUENCE</scope>
</reference>